<dbReference type="SUPFAM" id="SSF53335">
    <property type="entry name" value="S-adenosyl-L-methionine-dependent methyltransferases"/>
    <property type="match status" value="1"/>
</dbReference>
<dbReference type="GO" id="GO:0008757">
    <property type="term" value="F:S-adenosylmethionine-dependent methyltransferase activity"/>
    <property type="evidence" value="ECO:0007669"/>
    <property type="project" value="InterPro"/>
</dbReference>
<dbReference type="EMBL" id="LQQU01000060">
    <property type="protein sequence ID" value="KZE24969.1"/>
    <property type="molecule type" value="Genomic_DNA"/>
</dbReference>
<dbReference type="OrthoDB" id="323463at2"/>
<dbReference type="Proteomes" id="UP000076625">
    <property type="component" value="Unassembled WGS sequence"/>
</dbReference>
<dbReference type="GO" id="GO:0032259">
    <property type="term" value="P:methylation"/>
    <property type="evidence" value="ECO:0007669"/>
    <property type="project" value="UniProtKB-KW"/>
</dbReference>
<comment type="caution">
    <text evidence="2">The sequence shown here is derived from an EMBL/GenBank/DDBJ whole genome shotgun (WGS) entry which is preliminary data.</text>
</comment>
<dbReference type="Gene3D" id="3.40.50.150">
    <property type="entry name" value="Vaccinia Virus protein VP39"/>
    <property type="match status" value="1"/>
</dbReference>
<organism evidence="2 3">
    <name type="scientific">Crenobacter luteus</name>
    <dbReference type="NCBI Taxonomy" id="1452487"/>
    <lineage>
        <taxon>Bacteria</taxon>
        <taxon>Pseudomonadati</taxon>
        <taxon>Pseudomonadota</taxon>
        <taxon>Betaproteobacteria</taxon>
        <taxon>Neisseriales</taxon>
        <taxon>Neisseriaceae</taxon>
        <taxon>Crenobacter</taxon>
    </lineage>
</organism>
<dbReference type="CDD" id="cd02440">
    <property type="entry name" value="AdoMet_MTases"/>
    <property type="match status" value="1"/>
</dbReference>
<dbReference type="InterPro" id="IPR013216">
    <property type="entry name" value="Methyltransf_11"/>
</dbReference>
<evidence type="ECO:0000313" key="2">
    <source>
        <dbReference type="EMBL" id="KZE24969.1"/>
    </source>
</evidence>
<sequence>MAPLHPLLTRLNRWRYTLYAPIYDRVAGAFARQRRRAIALLAPQPDERVLIVGAGTGLDLDYLLAQRALTAIDLTPAMVDALAARAAHLGLAVDARVMDAEALAFPDESFDAVVLHLILAVVPDPVACLSEVERVLKPGGRVVVFDKFLPDGARPGLARRLLNLIARLVATDINRRLADILAATRLTKIHDEDAGFGGFFRIALLRK</sequence>
<protein>
    <submittedName>
        <fullName evidence="2">Phosphatidylethanolamine N-methyltransferase</fullName>
    </submittedName>
</protein>
<name>A0A165EK65_9NEIS</name>
<dbReference type="InterPro" id="IPR050508">
    <property type="entry name" value="Methyltransf_Superfamily"/>
</dbReference>
<proteinExistence type="predicted"/>
<dbReference type="AlphaFoldDB" id="A0A165EK65"/>
<keyword evidence="3" id="KW-1185">Reference proteome</keyword>
<dbReference type="InterPro" id="IPR029063">
    <property type="entry name" value="SAM-dependent_MTases_sf"/>
</dbReference>
<dbReference type="STRING" id="1452487.AVW16_03890"/>
<evidence type="ECO:0000259" key="1">
    <source>
        <dbReference type="Pfam" id="PF08241"/>
    </source>
</evidence>
<keyword evidence="2" id="KW-0808">Transferase</keyword>
<dbReference type="PANTHER" id="PTHR42912">
    <property type="entry name" value="METHYLTRANSFERASE"/>
    <property type="match status" value="1"/>
</dbReference>
<dbReference type="Pfam" id="PF08241">
    <property type="entry name" value="Methyltransf_11"/>
    <property type="match status" value="1"/>
</dbReference>
<feature type="domain" description="Methyltransferase type 11" evidence="1">
    <location>
        <begin position="52"/>
        <end position="144"/>
    </location>
</feature>
<evidence type="ECO:0000313" key="3">
    <source>
        <dbReference type="Proteomes" id="UP000076625"/>
    </source>
</evidence>
<gene>
    <name evidence="2" type="ORF">AVW16_03890</name>
</gene>
<keyword evidence="2" id="KW-0489">Methyltransferase</keyword>
<reference evidence="3" key="1">
    <citation type="submission" date="2016-01" db="EMBL/GenBank/DDBJ databases">
        <title>Draft genome of Chromobacterium sp. F49.</title>
        <authorList>
            <person name="Hong K.W."/>
        </authorList>
    </citation>
    <scope>NUCLEOTIDE SEQUENCE [LARGE SCALE GENOMIC DNA]</scope>
    <source>
        <strain evidence="3">CN10</strain>
    </source>
</reference>
<dbReference type="RefSeq" id="WP_066614900.1">
    <property type="nucleotide sequence ID" value="NZ_LQQU01000060.1"/>
</dbReference>
<accession>A0A165EK65</accession>